<dbReference type="RefSeq" id="WP_343825016.1">
    <property type="nucleotide sequence ID" value="NZ_BAAACI010000002.1"/>
</dbReference>
<feature type="transmembrane region" description="Helical" evidence="1">
    <location>
        <begin position="15"/>
        <end position="34"/>
    </location>
</feature>
<evidence type="ECO:0000313" key="2">
    <source>
        <dbReference type="EMBL" id="GAA0770825.1"/>
    </source>
</evidence>
<evidence type="ECO:0008006" key="4">
    <source>
        <dbReference type="Google" id="ProtNLM"/>
    </source>
</evidence>
<name>A0ABN1KM02_CLOSU</name>
<keyword evidence="1" id="KW-0472">Membrane</keyword>
<reference evidence="2 3" key="1">
    <citation type="journal article" date="2019" name="Int. J. Syst. Evol. Microbiol.">
        <title>The Global Catalogue of Microorganisms (GCM) 10K type strain sequencing project: providing services to taxonomists for standard genome sequencing and annotation.</title>
        <authorList>
            <consortium name="The Broad Institute Genomics Platform"/>
            <consortium name="The Broad Institute Genome Sequencing Center for Infectious Disease"/>
            <person name="Wu L."/>
            <person name="Ma J."/>
        </authorList>
    </citation>
    <scope>NUCLEOTIDE SEQUENCE [LARGE SCALE GENOMIC DNA]</scope>
    <source>
        <strain evidence="2 3">JCM 1417</strain>
    </source>
</reference>
<keyword evidence="1" id="KW-0812">Transmembrane</keyword>
<evidence type="ECO:0000313" key="3">
    <source>
        <dbReference type="Proteomes" id="UP001501047"/>
    </source>
</evidence>
<dbReference type="Proteomes" id="UP001501047">
    <property type="component" value="Unassembled WGS sequence"/>
</dbReference>
<organism evidence="2 3">
    <name type="scientific">Clostridium subterminale</name>
    <dbReference type="NCBI Taxonomy" id="1550"/>
    <lineage>
        <taxon>Bacteria</taxon>
        <taxon>Bacillati</taxon>
        <taxon>Bacillota</taxon>
        <taxon>Clostridia</taxon>
        <taxon>Eubacteriales</taxon>
        <taxon>Clostridiaceae</taxon>
        <taxon>Clostridium</taxon>
    </lineage>
</organism>
<keyword evidence="1" id="KW-1133">Transmembrane helix</keyword>
<evidence type="ECO:0000256" key="1">
    <source>
        <dbReference type="SAM" id="Phobius"/>
    </source>
</evidence>
<keyword evidence="3" id="KW-1185">Reference proteome</keyword>
<proteinExistence type="predicted"/>
<dbReference type="EMBL" id="BAAACI010000002">
    <property type="protein sequence ID" value="GAA0770825.1"/>
    <property type="molecule type" value="Genomic_DNA"/>
</dbReference>
<accession>A0ABN1KM02</accession>
<protein>
    <recommendedName>
        <fullName evidence="4">Teichoic acid D-Ala incorporation-associated protein DltX</fullName>
    </recommendedName>
</protein>
<comment type="caution">
    <text evidence="2">The sequence shown here is derived from an EMBL/GenBank/DDBJ whole genome shotgun (WGS) entry which is preliminary data.</text>
</comment>
<sequence>MKKFFVKYKLKKNEVITIIILTLFLISAYLLYVLQEAKEIPFIYNQF</sequence>
<gene>
    <name evidence="2" type="ORF">GCM10008908_14200</name>
</gene>